<organism evidence="1 2">
    <name type="scientific">Halococcus hamelinensis 100A6</name>
    <dbReference type="NCBI Taxonomy" id="1132509"/>
    <lineage>
        <taxon>Archaea</taxon>
        <taxon>Methanobacteriati</taxon>
        <taxon>Methanobacteriota</taxon>
        <taxon>Stenosarchaea group</taxon>
        <taxon>Halobacteria</taxon>
        <taxon>Halobacteriales</taxon>
        <taxon>Halococcaceae</taxon>
        <taxon>Halococcus</taxon>
    </lineage>
</organism>
<dbReference type="InterPro" id="IPR043809">
    <property type="entry name" value="DUF5791"/>
</dbReference>
<evidence type="ECO:0000313" key="1">
    <source>
        <dbReference type="EMBL" id="EMA36707.1"/>
    </source>
</evidence>
<gene>
    <name evidence="1" type="ORF">C447_13909</name>
</gene>
<dbReference type="AlphaFoldDB" id="M0LT16"/>
<dbReference type="PATRIC" id="fig|1132509.6.peg.3253"/>
<sequence length="287" mass="30374">MDADRCGCETRVDHHRLVVDATDCPAGGRLTNPACRARVVGAVTPRVTSIRVRIEAGTVVYPDGIVGLLVAAARFAALVEADDADLARRARRDLRGAARAAVGRRGRVADLAAETGLIEGVRGVASSRNGFDAAAELNPLTSAGGSRPMLHDIDDAGELDSTELRARYDERLRAVIDERGVETVADESGVEAVRALAAGDSPEITLDEAAAVLATSEDEPEAEAIVAETRDALLLGMTTAVLDVEAVESGIDGSFDAREIQQKIEGRLPMTLDELAMIHGYIEERKP</sequence>
<comment type="caution">
    <text evidence="1">The sequence shown here is derived from an EMBL/GenBank/DDBJ whole genome shotgun (WGS) entry which is preliminary data.</text>
</comment>
<dbReference type="eggNOG" id="arCOG04674">
    <property type="taxonomic scope" value="Archaea"/>
</dbReference>
<dbReference type="EMBL" id="AOMB01000040">
    <property type="protein sequence ID" value="EMA36707.1"/>
    <property type="molecule type" value="Genomic_DNA"/>
</dbReference>
<proteinExistence type="predicted"/>
<protein>
    <submittedName>
        <fullName evidence="1">Uncharacterized protein</fullName>
    </submittedName>
</protein>
<name>M0LT16_9EURY</name>
<dbReference type="Proteomes" id="UP000011566">
    <property type="component" value="Unassembled WGS sequence"/>
</dbReference>
<dbReference type="eggNOG" id="arCOG01818">
    <property type="taxonomic scope" value="Archaea"/>
</dbReference>
<dbReference type="Pfam" id="PF19104">
    <property type="entry name" value="DUF5791"/>
    <property type="match status" value="1"/>
</dbReference>
<dbReference type="OrthoDB" id="306692at2157"/>
<evidence type="ECO:0000313" key="2">
    <source>
        <dbReference type="Proteomes" id="UP000011566"/>
    </source>
</evidence>
<reference evidence="1 2" key="1">
    <citation type="journal article" date="2014" name="PLoS Genet.">
        <title>Phylogenetically driven sequencing of extremely halophilic archaea reveals strategies for static and dynamic osmo-response.</title>
        <authorList>
            <person name="Becker E.A."/>
            <person name="Seitzer P.M."/>
            <person name="Tritt A."/>
            <person name="Larsen D."/>
            <person name="Krusor M."/>
            <person name="Yao A.I."/>
            <person name="Wu D."/>
            <person name="Madern D."/>
            <person name="Eisen J.A."/>
            <person name="Darling A.E."/>
            <person name="Facciotti M.T."/>
        </authorList>
    </citation>
    <scope>NUCLEOTIDE SEQUENCE [LARGE SCALE GENOMIC DNA]</scope>
    <source>
        <strain evidence="1 2">100A6</strain>
    </source>
</reference>
<keyword evidence="2" id="KW-1185">Reference proteome</keyword>
<accession>M0LT16</accession>